<dbReference type="AlphaFoldDB" id="A0A9P0VSW0"/>
<dbReference type="PANTHER" id="PTHR47331">
    <property type="entry name" value="PHD-TYPE DOMAIN-CONTAINING PROTEIN"/>
    <property type="match status" value="1"/>
</dbReference>
<comment type="caution">
    <text evidence="2">The sequence shown here is derived from an EMBL/GenBank/DDBJ whole genome shotgun (WGS) entry which is preliminary data.</text>
</comment>
<dbReference type="PANTHER" id="PTHR47331:SF4">
    <property type="entry name" value="PEPTIDASE S1 DOMAIN-CONTAINING PROTEIN"/>
    <property type="match status" value="1"/>
</dbReference>
<dbReference type="OrthoDB" id="7444419at2759"/>
<evidence type="ECO:0000313" key="2">
    <source>
        <dbReference type="EMBL" id="CAH2018577.1"/>
    </source>
</evidence>
<proteinExistence type="predicted"/>
<evidence type="ECO:0000313" key="3">
    <source>
        <dbReference type="Proteomes" id="UP001152888"/>
    </source>
</evidence>
<feature type="compositionally biased region" description="Basic and acidic residues" evidence="1">
    <location>
        <begin position="349"/>
        <end position="358"/>
    </location>
</feature>
<reference evidence="2" key="1">
    <citation type="submission" date="2022-03" db="EMBL/GenBank/DDBJ databases">
        <authorList>
            <person name="Sayadi A."/>
        </authorList>
    </citation>
    <scope>NUCLEOTIDE SEQUENCE</scope>
</reference>
<name>A0A9P0VSW0_ACAOB</name>
<accession>A0A9P0VSW0</accession>
<dbReference type="Pfam" id="PF03564">
    <property type="entry name" value="DUF1759"/>
    <property type="match status" value="1"/>
</dbReference>
<sequence>MSYDGIDPTKKPRLPKLFCNPTAAKNLREMNRIIAADISDQTDFKDLHAMIYAGAFAVLKLNGQRPTDVTSRNGTKRQPAWERRLSKNIDNIRSDIAILTQYQKPTYSQRVKKKGDTIMRRYTSEENPTIVEVLDLLKQRLLALSQRVKRYKKSSQRRKQNILFHRNQRAFYKSVGKESDRTLQGKTSFPNTEDIRHFWSANRDKGITPLNLANLALNPSAMVSSPPELIEKWKSKPLHGRYRTRIEDQAVDTKASQEWVRSSNLFVETEGRQQRQHQRSGKGQKYKDLEIEISRMWKTKTRTVPVIIGALGTATMSFKNNIKELPGDLSRAKCLLESQSNLSNNIPHNNDDHNDDTKSQQSESDTQSISEQSVYTQGQATHVIQSQNDGFKLPDVDLPKFNGEYESWMEFRETFESMIHMNTQLHNIRKFHYLRASLAGDANRVIQEIEFTADNYSIAWQVLRDRYDNKQVLIQNHLRAICNFEGFSTASSAKIREVSENLFKHLKSLKQLGISIEKWDVLVIYLTVSKLDRYSSQEWERHTANTDIPTLVEFKDFLRKRATLLEKLEMDYVSKVSVTQVDEINDTHNESNEVKVGATQCTLVAAQNALLATAQVDVTVTDPLQNQLRKFWELEEIPFDSPAWSPEERLCEKHFIENLQVLENGRFMASLPFKESPDKLGHSRE</sequence>
<dbReference type="Proteomes" id="UP001152888">
    <property type="component" value="Unassembled WGS sequence"/>
</dbReference>
<protein>
    <submittedName>
        <fullName evidence="2">Uncharacterized protein</fullName>
    </submittedName>
</protein>
<dbReference type="EMBL" id="CAKOFQ010009824">
    <property type="protein sequence ID" value="CAH2018577.1"/>
    <property type="molecule type" value="Genomic_DNA"/>
</dbReference>
<evidence type="ECO:0000256" key="1">
    <source>
        <dbReference type="SAM" id="MobiDB-lite"/>
    </source>
</evidence>
<organism evidence="2 3">
    <name type="scientific">Acanthoscelides obtectus</name>
    <name type="common">Bean weevil</name>
    <name type="synonym">Bruchus obtectus</name>
    <dbReference type="NCBI Taxonomy" id="200917"/>
    <lineage>
        <taxon>Eukaryota</taxon>
        <taxon>Metazoa</taxon>
        <taxon>Ecdysozoa</taxon>
        <taxon>Arthropoda</taxon>
        <taxon>Hexapoda</taxon>
        <taxon>Insecta</taxon>
        <taxon>Pterygota</taxon>
        <taxon>Neoptera</taxon>
        <taxon>Endopterygota</taxon>
        <taxon>Coleoptera</taxon>
        <taxon>Polyphaga</taxon>
        <taxon>Cucujiformia</taxon>
        <taxon>Chrysomeloidea</taxon>
        <taxon>Chrysomelidae</taxon>
        <taxon>Bruchinae</taxon>
        <taxon>Bruchini</taxon>
        <taxon>Acanthoscelides</taxon>
    </lineage>
</organism>
<feature type="compositionally biased region" description="Polar residues" evidence="1">
    <location>
        <begin position="359"/>
        <end position="377"/>
    </location>
</feature>
<keyword evidence="3" id="KW-1185">Reference proteome</keyword>
<gene>
    <name evidence="2" type="ORF">ACAOBT_LOCUS36694</name>
</gene>
<feature type="region of interest" description="Disordered" evidence="1">
    <location>
        <begin position="341"/>
        <end position="377"/>
    </location>
</feature>
<dbReference type="InterPro" id="IPR005312">
    <property type="entry name" value="DUF1759"/>
</dbReference>
<feature type="non-terminal residue" evidence="2">
    <location>
        <position position="685"/>
    </location>
</feature>